<dbReference type="Gene3D" id="3.10.180.10">
    <property type="entry name" value="2,3-Dihydroxybiphenyl 1,2-Dioxygenase, domain 1"/>
    <property type="match status" value="1"/>
</dbReference>
<keyword evidence="1" id="KW-0456">Lyase</keyword>
<dbReference type="SUPFAM" id="SSF54593">
    <property type="entry name" value="Glyoxalase/Bleomycin resistance protein/Dihydroxybiphenyl dioxygenase"/>
    <property type="match status" value="1"/>
</dbReference>
<accession>A0A1S8HWN8</accession>
<dbReference type="InterPro" id="IPR004360">
    <property type="entry name" value="Glyas_Fos-R_dOase_dom"/>
</dbReference>
<protein>
    <submittedName>
        <fullName evidence="1">Lactoylglutathione lyase</fullName>
    </submittedName>
</protein>
<name>A0A1S8HWN8_ENTFC</name>
<dbReference type="InterPro" id="IPR029068">
    <property type="entry name" value="Glyas_Bleomycin-R_OHBP_Dase"/>
</dbReference>
<evidence type="ECO:0000313" key="1">
    <source>
        <dbReference type="EMBL" id="OOL80320.1"/>
    </source>
</evidence>
<proteinExistence type="predicted"/>
<dbReference type="InterPro" id="IPR037523">
    <property type="entry name" value="VOC_core"/>
</dbReference>
<dbReference type="Pfam" id="PF00903">
    <property type="entry name" value="Glyoxalase"/>
    <property type="match status" value="1"/>
</dbReference>
<dbReference type="PANTHER" id="PTHR36503:SF2">
    <property type="entry name" value="BLR2408 PROTEIN"/>
    <property type="match status" value="1"/>
</dbReference>
<dbReference type="Proteomes" id="UP000191171">
    <property type="component" value="Unassembled WGS sequence"/>
</dbReference>
<dbReference type="AlphaFoldDB" id="A0A1S8HWN8"/>
<gene>
    <name evidence="1" type="ORF">B1P95_11655</name>
</gene>
<reference evidence="1 2" key="1">
    <citation type="submission" date="2017-02" db="EMBL/GenBank/DDBJ databases">
        <title>Clonality and virulence of isolates of VRE in Hematopoietic Stem Cell Transplanted (HSCT) patients.</title>
        <authorList>
            <person name="Marchi A.P."/>
            <person name="Martins R.C."/>
            <person name="Marie S.K."/>
            <person name="Levin A.S."/>
            <person name="Costa S.F."/>
        </authorList>
    </citation>
    <scope>NUCLEOTIDE SEQUENCE [LARGE SCALE GENOMIC DNA]</scope>
    <source>
        <strain evidence="1 2">LIM1759</strain>
    </source>
</reference>
<comment type="caution">
    <text evidence="1">The sequence shown here is derived from an EMBL/GenBank/DDBJ whole genome shotgun (WGS) entry which is preliminary data.</text>
</comment>
<evidence type="ECO:0000313" key="2">
    <source>
        <dbReference type="Proteomes" id="UP000191171"/>
    </source>
</evidence>
<dbReference type="PANTHER" id="PTHR36503">
    <property type="entry name" value="BLR2520 PROTEIN"/>
    <property type="match status" value="1"/>
</dbReference>
<dbReference type="EMBL" id="MVGJ01000073">
    <property type="protein sequence ID" value="OOL80320.1"/>
    <property type="molecule type" value="Genomic_DNA"/>
</dbReference>
<sequence length="144" mass="16702">MIDEQNRKETKQMNSMVFVNFPVADVNRSVAFYEKLGFKKNEEFSTEEAGSMVWDDTFWIMLLSHDFYKKFIKDKEIADNKKTSGALISFSVENADEVKKFAQIAKENGGTFHEVDMGMPEEEMFSLEVQDLDGNTLEPVWMKM</sequence>
<dbReference type="GO" id="GO:0016829">
    <property type="term" value="F:lyase activity"/>
    <property type="evidence" value="ECO:0007669"/>
    <property type="project" value="UniProtKB-KW"/>
</dbReference>
<dbReference type="PROSITE" id="PS51819">
    <property type="entry name" value="VOC"/>
    <property type="match status" value="1"/>
</dbReference>
<organism evidence="1 2">
    <name type="scientific">Enterococcus faecium</name>
    <name type="common">Streptococcus faecium</name>
    <dbReference type="NCBI Taxonomy" id="1352"/>
    <lineage>
        <taxon>Bacteria</taxon>
        <taxon>Bacillati</taxon>
        <taxon>Bacillota</taxon>
        <taxon>Bacilli</taxon>
        <taxon>Lactobacillales</taxon>
        <taxon>Enterococcaceae</taxon>
        <taxon>Enterococcus</taxon>
    </lineage>
</organism>